<gene>
    <name evidence="2" type="ORF">RHTO0S_13e02146g</name>
</gene>
<proteinExistence type="predicted"/>
<dbReference type="EMBL" id="LK052948">
    <property type="protein sequence ID" value="CDR46813.1"/>
    <property type="molecule type" value="Genomic_DNA"/>
</dbReference>
<name>A0A061BBU1_RHOTO</name>
<evidence type="ECO:0000256" key="1">
    <source>
        <dbReference type="SAM" id="MobiDB-lite"/>
    </source>
</evidence>
<feature type="compositionally biased region" description="Low complexity" evidence="1">
    <location>
        <begin position="117"/>
        <end position="137"/>
    </location>
</feature>
<feature type="compositionally biased region" description="Low complexity" evidence="1">
    <location>
        <begin position="314"/>
        <end position="327"/>
    </location>
</feature>
<accession>A0A061BBU1</accession>
<feature type="compositionally biased region" description="Polar residues" evidence="1">
    <location>
        <begin position="380"/>
        <end position="392"/>
    </location>
</feature>
<feature type="compositionally biased region" description="Basic residues" evidence="1">
    <location>
        <begin position="19"/>
        <end position="34"/>
    </location>
</feature>
<dbReference type="InterPro" id="IPR028322">
    <property type="entry name" value="PNRC-like_rgn"/>
</dbReference>
<sequence length="433" mass="46107">MSSRVSTSSPSRPPPVQTQHHRSQQPTRMRHAHHTPGIITLPQAKLGESGPSSASSASPSRHSSPRSTPPSSVDKPVPTVEQGEGKRRRRTKANRAETPLKAEAVFAETLADAPEQAVSASDNSDNAGAAAAATPSKSARRRRGRANRQPSPPLPPDASASSGLDQPAPAFASTTPPRSDFAALAGHSRSVPPDPLSVRQHQYSLADAWDMPAVPQQSSDKPKESLSWQQELLRSGSLNSHSRNGSNSKAGDSPAARTRSRTAKSTANPQPASNTNKSRPPLTTSVSDYGTSTNPTLNWQQEMLLRTDDAQLVQQQSSSTNASSTLTPARQRRNQIKDSITFGVAGLDLSEDDTDVFGSSASTPRRQQHQQQQRPRAQQSTPVLSTGSTGYSTPVKVAPEARYAGPTFHNSPAPSLLPVPSFLLRRKAEGVAN</sequence>
<protein>
    <submittedName>
        <fullName evidence="2">RHTO0S13e02146g1_1</fullName>
    </submittedName>
</protein>
<organism evidence="2">
    <name type="scientific">Rhodotorula toruloides</name>
    <name type="common">Yeast</name>
    <name type="synonym">Rhodosporidium toruloides</name>
    <dbReference type="NCBI Taxonomy" id="5286"/>
    <lineage>
        <taxon>Eukaryota</taxon>
        <taxon>Fungi</taxon>
        <taxon>Dikarya</taxon>
        <taxon>Basidiomycota</taxon>
        <taxon>Pucciniomycotina</taxon>
        <taxon>Microbotryomycetes</taxon>
        <taxon>Sporidiobolales</taxon>
        <taxon>Sporidiobolaceae</taxon>
        <taxon>Rhodotorula</taxon>
    </lineage>
</organism>
<feature type="compositionally biased region" description="Low complexity" evidence="1">
    <location>
        <begin position="1"/>
        <end position="10"/>
    </location>
</feature>
<feature type="compositionally biased region" description="Polar residues" evidence="1">
    <location>
        <begin position="263"/>
        <end position="301"/>
    </location>
</feature>
<reference evidence="2" key="1">
    <citation type="journal article" date="2014" name="Genome Announc.">
        <title>Draft genome sequence of Rhodosporidium toruloides CECT1137, an oleaginous yeast of biotechnological interest.</title>
        <authorList>
            <person name="Morin N."/>
            <person name="Calcas X."/>
            <person name="Devillers H."/>
            <person name="Durrens P."/>
            <person name="Sherman D.J."/>
            <person name="Nicaud J.-M."/>
            <person name="Neuveglise C."/>
        </authorList>
    </citation>
    <scope>NUCLEOTIDE SEQUENCE</scope>
    <source>
        <strain evidence="2">CECT1137</strain>
    </source>
</reference>
<dbReference type="Pfam" id="PF15365">
    <property type="entry name" value="PNRC"/>
    <property type="match status" value="1"/>
</dbReference>
<feature type="compositionally biased region" description="Low complexity" evidence="1">
    <location>
        <begin position="49"/>
        <end position="72"/>
    </location>
</feature>
<evidence type="ECO:0000313" key="2">
    <source>
        <dbReference type="EMBL" id="CDR46813.1"/>
    </source>
</evidence>
<feature type="region of interest" description="Disordered" evidence="1">
    <location>
        <begin position="350"/>
        <end position="394"/>
    </location>
</feature>
<feature type="compositionally biased region" description="Polar residues" evidence="1">
    <location>
        <begin position="226"/>
        <end position="250"/>
    </location>
</feature>
<feature type="compositionally biased region" description="Low complexity" evidence="1">
    <location>
        <begin position="369"/>
        <end position="379"/>
    </location>
</feature>
<dbReference type="GO" id="GO:0016071">
    <property type="term" value="P:mRNA metabolic process"/>
    <property type="evidence" value="ECO:0007669"/>
    <property type="project" value="UniProtKB-ARBA"/>
</dbReference>
<dbReference type="OrthoDB" id="2142961at2759"/>
<dbReference type="AlphaFoldDB" id="A0A061BBU1"/>
<feature type="region of interest" description="Disordered" evidence="1">
    <location>
        <begin position="1"/>
        <end position="334"/>
    </location>
</feature>